<dbReference type="Proteomes" id="UP000728032">
    <property type="component" value="Unassembled WGS sequence"/>
</dbReference>
<evidence type="ECO:0000256" key="4">
    <source>
        <dbReference type="ARBA" id="ARBA00022840"/>
    </source>
</evidence>
<dbReference type="GO" id="GO:0008270">
    <property type="term" value="F:zinc ion binding"/>
    <property type="evidence" value="ECO:0007669"/>
    <property type="project" value="InterPro"/>
</dbReference>
<dbReference type="GO" id="GO:0051082">
    <property type="term" value="F:unfolded protein binding"/>
    <property type="evidence" value="ECO:0007669"/>
    <property type="project" value="InterPro"/>
</dbReference>
<dbReference type="GO" id="GO:0051603">
    <property type="term" value="P:proteolysis involved in protein catabolic process"/>
    <property type="evidence" value="ECO:0007669"/>
    <property type="project" value="TreeGrafter"/>
</dbReference>
<gene>
    <name evidence="7" type="ORF">ONB1V03_LOCUS44</name>
</gene>
<dbReference type="InterPro" id="IPR004487">
    <property type="entry name" value="Clp_protease_ATP-bd_su_ClpX"/>
</dbReference>
<dbReference type="SUPFAM" id="SSF52540">
    <property type="entry name" value="P-loop containing nucleoside triphosphate hydrolases"/>
    <property type="match status" value="1"/>
</dbReference>
<dbReference type="HAMAP" id="MF_00175">
    <property type="entry name" value="ClpX"/>
    <property type="match status" value="1"/>
</dbReference>
<dbReference type="InterPro" id="IPR038366">
    <property type="entry name" value="Znf_CppX_C4_sf"/>
</dbReference>
<dbReference type="EMBL" id="OC914826">
    <property type="protein sequence ID" value="CAD7636188.1"/>
    <property type="molecule type" value="Genomic_DNA"/>
</dbReference>
<proteinExistence type="inferred from homology"/>
<dbReference type="SMART" id="SM00382">
    <property type="entry name" value="AAA"/>
    <property type="match status" value="1"/>
</dbReference>
<dbReference type="Pfam" id="PF06689">
    <property type="entry name" value="zf-C4_ClpX"/>
    <property type="match status" value="1"/>
</dbReference>
<evidence type="ECO:0000313" key="8">
    <source>
        <dbReference type="Proteomes" id="UP000728032"/>
    </source>
</evidence>
<dbReference type="InterPro" id="IPR003959">
    <property type="entry name" value="ATPase_AAA_core"/>
</dbReference>
<dbReference type="SMART" id="SM00994">
    <property type="entry name" value="zf-C4_ClpX"/>
    <property type="match status" value="1"/>
</dbReference>
<dbReference type="InterPro" id="IPR050052">
    <property type="entry name" value="ATP-dep_Clp_protease_ClpX"/>
</dbReference>
<dbReference type="Pfam" id="PF07724">
    <property type="entry name" value="AAA_2"/>
    <property type="match status" value="1"/>
</dbReference>
<dbReference type="AlphaFoldDB" id="A0A7R9Q883"/>
<evidence type="ECO:0000256" key="5">
    <source>
        <dbReference type="ARBA" id="ARBA00023186"/>
    </source>
</evidence>
<evidence type="ECO:0000256" key="3">
    <source>
        <dbReference type="ARBA" id="ARBA00022833"/>
    </source>
</evidence>
<evidence type="ECO:0000256" key="1">
    <source>
        <dbReference type="ARBA" id="ARBA00022723"/>
    </source>
</evidence>
<keyword evidence="4" id="KW-0067">ATP-binding</keyword>
<protein>
    <recommendedName>
        <fullName evidence="6">ClpX-type ZB domain-containing protein</fullName>
    </recommendedName>
</protein>
<dbReference type="PANTHER" id="PTHR48102">
    <property type="entry name" value="ATP-DEPENDENT CLP PROTEASE ATP-BINDING SUBUNIT CLPX-LIKE, MITOCHONDRIAL-RELATED"/>
    <property type="match status" value="1"/>
</dbReference>
<dbReference type="GO" id="GO:0140662">
    <property type="term" value="F:ATP-dependent protein folding chaperone"/>
    <property type="evidence" value="ECO:0007669"/>
    <property type="project" value="InterPro"/>
</dbReference>
<dbReference type="InterPro" id="IPR019489">
    <property type="entry name" value="Clp_ATPase_C"/>
</dbReference>
<dbReference type="GO" id="GO:0016887">
    <property type="term" value="F:ATP hydrolysis activity"/>
    <property type="evidence" value="ECO:0007669"/>
    <property type="project" value="InterPro"/>
</dbReference>
<keyword evidence="3" id="KW-0862">Zinc</keyword>
<dbReference type="EMBL" id="CAJPVJ010000001">
    <property type="protein sequence ID" value="CAG2155744.1"/>
    <property type="molecule type" value="Genomic_DNA"/>
</dbReference>
<feature type="domain" description="ClpX-type ZB" evidence="6">
    <location>
        <begin position="1"/>
        <end position="52"/>
    </location>
</feature>
<dbReference type="Pfam" id="PF10431">
    <property type="entry name" value="ClpB_D2-small"/>
    <property type="match status" value="1"/>
</dbReference>
<organism evidence="7">
    <name type="scientific">Oppiella nova</name>
    <dbReference type="NCBI Taxonomy" id="334625"/>
    <lineage>
        <taxon>Eukaryota</taxon>
        <taxon>Metazoa</taxon>
        <taxon>Ecdysozoa</taxon>
        <taxon>Arthropoda</taxon>
        <taxon>Chelicerata</taxon>
        <taxon>Arachnida</taxon>
        <taxon>Acari</taxon>
        <taxon>Acariformes</taxon>
        <taxon>Sarcoptiformes</taxon>
        <taxon>Oribatida</taxon>
        <taxon>Brachypylina</taxon>
        <taxon>Oppioidea</taxon>
        <taxon>Oppiidae</taxon>
        <taxon>Oppiella</taxon>
    </lineage>
</organism>
<evidence type="ECO:0000313" key="7">
    <source>
        <dbReference type="EMBL" id="CAD7636188.1"/>
    </source>
</evidence>
<evidence type="ECO:0000259" key="6">
    <source>
        <dbReference type="PROSITE" id="PS51902"/>
    </source>
</evidence>
<dbReference type="FunFam" id="1.10.8.60:FF:000002">
    <property type="entry name" value="ATP-dependent Clp protease ATP-binding subunit ClpX"/>
    <property type="match status" value="1"/>
</dbReference>
<dbReference type="InterPro" id="IPR003593">
    <property type="entry name" value="AAA+_ATPase"/>
</dbReference>
<dbReference type="InterPro" id="IPR059188">
    <property type="entry name" value="Znf_CLPX-like"/>
</dbReference>
<dbReference type="FunFam" id="3.40.50.300:FF:000005">
    <property type="entry name" value="ATP-dependent Clp protease ATP-binding subunit ClpX"/>
    <property type="match status" value="1"/>
</dbReference>
<dbReference type="CDD" id="cd19497">
    <property type="entry name" value="RecA-like_ClpX"/>
    <property type="match status" value="1"/>
</dbReference>
<keyword evidence="8" id="KW-1185">Reference proteome</keyword>
<dbReference type="SUPFAM" id="SSF57716">
    <property type="entry name" value="Glucocorticoid receptor-like (DNA-binding domain)"/>
    <property type="match status" value="1"/>
</dbReference>
<dbReference type="Gene3D" id="6.20.220.10">
    <property type="entry name" value="ClpX chaperone, C4-type zinc finger domain"/>
    <property type="match status" value="1"/>
</dbReference>
<dbReference type="SMART" id="SM01086">
    <property type="entry name" value="ClpB_D2-small"/>
    <property type="match status" value="1"/>
</dbReference>
<dbReference type="PANTHER" id="PTHR48102:SF7">
    <property type="entry name" value="ATP-DEPENDENT CLP PROTEASE ATP-BINDING SUBUNIT CLPX-LIKE, MITOCHONDRIAL"/>
    <property type="match status" value="1"/>
</dbReference>
<sequence>MSDLPQGQKHCSFCGKTQSEVGKLIAGEDAYICNECVDVCLDLVQTSQQVETGDWATRPLPKPHEIRAALDQYVIGQDTAKKTLSVAVYNHYKRLKVSQTGHKPKDAVEIAKSNILLIGPTGSGKTLLAQTLARLLDVPFAMADATTLTEAGYVGEDVENIIQKLLQKADYDVEKAQKGIIYIDEIDKITRKSENPSITRDVSGEGVQQALLKMIEGTVASIPPQGGRKHPQQEFIQVDTANILFICGGAFSGLEKVVQQRQEKGGIGFTADVKNKDDSKKVSELFRQVEAADLVKFGLIPEFIGRLPVIATLEELDQEALMQILTEPKNALTRQYQYLFEMENVDLLFEDSALRAIAKKALERNTGARGLRSILENVLLETMYDLPSRSDIGTVIINEAVINDKAAPEFKSERQPKHENTEVEKVDLKLKSLILIHPQCNSSETCK</sequence>
<evidence type="ECO:0000256" key="2">
    <source>
        <dbReference type="ARBA" id="ARBA00022741"/>
    </source>
</evidence>
<dbReference type="InterPro" id="IPR010603">
    <property type="entry name" value="Znf_CppX_C4"/>
</dbReference>
<accession>A0A7R9Q883</accession>
<dbReference type="OrthoDB" id="1721884at2759"/>
<dbReference type="InterPro" id="IPR027417">
    <property type="entry name" value="P-loop_NTPase"/>
</dbReference>
<dbReference type="GO" id="GO:0051301">
    <property type="term" value="P:cell division"/>
    <property type="evidence" value="ECO:0007669"/>
    <property type="project" value="TreeGrafter"/>
</dbReference>
<dbReference type="InterPro" id="IPR046425">
    <property type="entry name" value="ClpX_bact"/>
</dbReference>
<dbReference type="GO" id="GO:0009376">
    <property type="term" value="C:HslUV protease complex"/>
    <property type="evidence" value="ECO:0007669"/>
    <property type="project" value="TreeGrafter"/>
</dbReference>
<keyword evidence="1" id="KW-0479">Metal-binding</keyword>
<keyword evidence="5" id="KW-0143">Chaperone</keyword>
<dbReference type="PROSITE" id="PS51902">
    <property type="entry name" value="CLPX_ZB"/>
    <property type="match status" value="1"/>
</dbReference>
<dbReference type="Gene3D" id="3.40.50.300">
    <property type="entry name" value="P-loop containing nucleotide triphosphate hydrolases"/>
    <property type="match status" value="1"/>
</dbReference>
<dbReference type="NCBIfam" id="TIGR00382">
    <property type="entry name" value="clpX"/>
    <property type="match status" value="1"/>
</dbReference>
<dbReference type="GO" id="GO:0046983">
    <property type="term" value="F:protein dimerization activity"/>
    <property type="evidence" value="ECO:0007669"/>
    <property type="project" value="InterPro"/>
</dbReference>
<dbReference type="GO" id="GO:0005524">
    <property type="term" value="F:ATP binding"/>
    <property type="evidence" value="ECO:0007669"/>
    <property type="project" value="UniProtKB-KW"/>
</dbReference>
<dbReference type="Gene3D" id="1.10.8.60">
    <property type="match status" value="1"/>
</dbReference>
<keyword evidence="2" id="KW-0547">Nucleotide-binding</keyword>
<reference evidence="7" key="1">
    <citation type="submission" date="2020-11" db="EMBL/GenBank/DDBJ databases">
        <authorList>
            <person name="Tran Van P."/>
        </authorList>
    </citation>
    <scope>NUCLEOTIDE SEQUENCE</scope>
</reference>
<name>A0A7R9Q883_9ACAR</name>
<dbReference type="NCBIfam" id="NF003745">
    <property type="entry name" value="PRK05342.1"/>
    <property type="match status" value="1"/>
</dbReference>